<dbReference type="AlphaFoldDB" id="A0AAD5MH71"/>
<evidence type="ECO:0000313" key="3">
    <source>
        <dbReference type="Proteomes" id="UP001196413"/>
    </source>
</evidence>
<proteinExistence type="predicted"/>
<dbReference type="Proteomes" id="UP001196413">
    <property type="component" value="Unassembled WGS sequence"/>
</dbReference>
<feature type="region of interest" description="Disordered" evidence="1">
    <location>
        <begin position="87"/>
        <end position="111"/>
    </location>
</feature>
<keyword evidence="3" id="KW-1185">Reference proteome</keyword>
<organism evidence="2 3">
    <name type="scientific">Parelaphostrongylus tenuis</name>
    <name type="common">Meningeal worm</name>
    <dbReference type="NCBI Taxonomy" id="148309"/>
    <lineage>
        <taxon>Eukaryota</taxon>
        <taxon>Metazoa</taxon>
        <taxon>Ecdysozoa</taxon>
        <taxon>Nematoda</taxon>
        <taxon>Chromadorea</taxon>
        <taxon>Rhabditida</taxon>
        <taxon>Rhabditina</taxon>
        <taxon>Rhabditomorpha</taxon>
        <taxon>Strongyloidea</taxon>
        <taxon>Metastrongylidae</taxon>
        <taxon>Parelaphostrongylus</taxon>
    </lineage>
</organism>
<reference evidence="2" key="1">
    <citation type="submission" date="2021-06" db="EMBL/GenBank/DDBJ databases">
        <title>Parelaphostrongylus tenuis whole genome reference sequence.</title>
        <authorList>
            <person name="Garwood T.J."/>
            <person name="Larsen P.A."/>
            <person name="Fountain-Jones N.M."/>
            <person name="Garbe J.R."/>
            <person name="Macchietto M.G."/>
            <person name="Kania S.A."/>
            <person name="Gerhold R.W."/>
            <person name="Richards J.E."/>
            <person name="Wolf T.M."/>
        </authorList>
    </citation>
    <scope>NUCLEOTIDE SEQUENCE</scope>
    <source>
        <strain evidence="2">MNPRO001-30</strain>
        <tissue evidence="2">Meninges</tissue>
    </source>
</reference>
<feature type="compositionally biased region" description="Polar residues" evidence="1">
    <location>
        <begin position="93"/>
        <end position="104"/>
    </location>
</feature>
<sequence>MGYLCTGKTEEAHQESRIKASQQEEKQNNVLLEIQQKGKDSKPQLALEDNDDLDMWERRWTLQSQVNTALITLRPTIPSQIIAKRSIGKHSGHWNQQEQKNSQILEKKKSC</sequence>
<accession>A0AAD5MH71</accession>
<name>A0AAD5MH71_PARTN</name>
<gene>
    <name evidence="2" type="ORF">KIN20_016265</name>
</gene>
<dbReference type="EMBL" id="JAHQIW010003269">
    <property type="protein sequence ID" value="KAJ1357980.1"/>
    <property type="molecule type" value="Genomic_DNA"/>
</dbReference>
<feature type="region of interest" description="Disordered" evidence="1">
    <location>
        <begin position="1"/>
        <end position="25"/>
    </location>
</feature>
<comment type="caution">
    <text evidence="2">The sequence shown here is derived from an EMBL/GenBank/DDBJ whole genome shotgun (WGS) entry which is preliminary data.</text>
</comment>
<feature type="compositionally biased region" description="Basic and acidic residues" evidence="1">
    <location>
        <begin position="8"/>
        <end position="25"/>
    </location>
</feature>
<evidence type="ECO:0000313" key="2">
    <source>
        <dbReference type="EMBL" id="KAJ1357980.1"/>
    </source>
</evidence>
<evidence type="ECO:0000256" key="1">
    <source>
        <dbReference type="SAM" id="MobiDB-lite"/>
    </source>
</evidence>
<protein>
    <submittedName>
        <fullName evidence="2">Uncharacterized protein</fullName>
    </submittedName>
</protein>